<keyword evidence="1" id="KW-1133">Transmembrane helix</keyword>
<evidence type="ECO:0000256" key="1">
    <source>
        <dbReference type="SAM" id="Phobius"/>
    </source>
</evidence>
<proteinExistence type="predicted"/>
<keyword evidence="1" id="KW-0472">Membrane</keyword>
<evidence type="ECO:0000313" key="3">
    <source>
        <dbReference type="Proteomes" id="UP000199759"/>
    </source>
</evidence>
<keyword evidence="3" id="KW-1185">Reference proteome</keyword>
<dbReference type="AlphaFoldDB" id="A0A1G9WJJ2"/>
<dbReference type="Proteomes" id="UP000199759">
    <property type="component" value="Unassembled WGS sequence"/>
</dbReference>
<feature type="transmembrane region" description="Helical" evidence="1">
    <location>
        <begin position="12"/>
        <end position="36"/>
    </location>
</feature>
<dbReference type="InterPro" id="IPR008620">
    <property type="entry name" value="FixH"/>
</dbReference>
<dbReference type="OrthoDB" id="1495896at2"/>
<sequence length="155" mass="17213">MKSFLNPLRGWHVLVMILMFFGVTIGVNATFITLALQTFPGEDVPRSYVQGIHYNDTLEARRRQVELGWTASFNAVDGRLVLAVADAADRPVPGLSLGGEMVHPDTTTACPLDFVEGQDGLYRAELACEMAGRWRVRVNNSGDAPFEVEYELWLP</sequence>
<reference evidence="2 3" key="1">
    <citation type="submission" date="2016-10" db="EMBL/GenBank/DDBJ databases">
        <authorList>
            <person name="de Groot N.N."/>
        </authorList>
    </citation>
    <scope>NUCLEOTIDE SEQUENCE [LARGE SCALE GENOMIC DNA]</scope>
    <source>
        <strain evidence="2 3">DSM 16077</strain>
    </source>
</reference>
<accession>A0A1G9WJJ2</accession>
<dbReference type="EMBL" id="FNHG01000025">
    <property type="protein sequence ID" value="SDM84215.1"/>
    <property type="molecule type" value="Genomic_DNA"/>
</dbReference>
<organism evidence="2 3">
    <name type="scientific">Maricaulis salignorans</name>
    <dbReference type="NCBI Taxonomy" id="144026"/>
    <lineage>
        <taxon>Bacteria</taxon>
        <taxon>Pseudomonadati</taxon>
        <taxon>Pseudomonadota</taxon>
        <taxon>Alphaproteobacteria</taxon>
        <taxon>Maricaulales</taxon>
        <taxon>Maricaulaceae</taxon>
        <taxon>Maricaulis</taxon>
    </lineage>
</organism>
<gene>
    <name evidence="2" type="ORF">SAMN04488568_12520</name>
</gene>
<protein>
    <submittedName>
        <fullName evidence="2">Nitrogen fixation protein FixH</fullName>
    </submittedName>
</protein>
<evidence type="ECO:0000313" key="2">
    <source>
        <dbReference type="EMBL" id="SDM84215.1"/>
    </source>
</evidence>
<keyword evidence="1" id="KW-0812">Transmembrane</keyword>
<name>A0A1G9WJJ2_9PROT</name>
<dbReference type="Pfam" id="PF05751">
    <property type="entry name" value="FixH"/>
    <property type="match status" value="1"/>
</dbReference>
<dbReference type="RefSeq" id="WP_091771831.1">
    <property type="nucleotide sequence ID" value="NZ_FNHG01000025.1"/>
</dbReference>
<dbReference type="STRING" id="144026.SAMN04488568_12520"/>